<dbReference type="InterPro" id="IPR029063">
    <property type="entry name" value="SAM-dependent_MTases_sf"/>
</dbReference>
<keyword evidence="3" id="KW-1185">Reference proteome</keyword>
<dbReference type="GO" id="GO:0008168">
    <property type="term" value="F:methyltransferase activity"/>
    <property type="evidence" value="ECO:0007669"/>
    <property type="project" value="UniProtKB-KW"/>
</dbReference>
<keyword evidence="2" id="KW-0489">Methyltransferase</keyword>
<feature type="region of interest" description="Disordered" evidence="1">
    <location>
        <begin position="1"/>
        <end position="20"/>
    </location>
</feature>
<evidence type="ECO:0000256" key="1">
    <source>
        <dbReference type="SAM" id="MobiDB-lite"/>
    </source>
</evidence>
<dbReference type="AlphaFoldDB" id="A0A8J7UJ25"/>
<sequence length="287" mass="33072">MGRLGGKALVAQRADRHPSQRLRVRQKCRARKETQLSLTSSEIEQRIDQLGPWFHNIELQGHWTAPHHFLGNYPHEKWRRFRHAIPHDLTGKSVLDIGCNAGFYSLEMKRRGATRVLGIDSDDHYLAQSRFVAEIAGADIEFRKLSVFDVGAINEKFDLVLFMGVFYHLRHPLLALDLIREHVARDMLVFQTMQRGSMDVSRVASDYPFEEEAIFDEPGYPKMHFIEHRYANDPTNWWAPNRAGTEAMLRSAGFRVEEHPEIEVFICRVADRAYGAEAVYPAKGEQS</sequence>
<dbReference type="InterPro" id="IPR027555">
    <property type="entry name" value="Mo5U34_MeTrfas-like"/>
</dbReference>
<evidence type="ECO:0000313" key="2">
    <source>
        <dbReference type="EMBL" id="MBP0440854.1"/>
    </source>
</evidence>
<proteinExistence type="predicted"/>
<organism evidence="2 3">
    <name type="scientific">Tianweitania sediminis</name>
    <dbReference type="NCBI Taxonomy" id="1502156"/>
    <lineage>
        <taxon>Bacteria</taxon>
        <taxon>Pseudomonadati</taxon>
        <taxon>Pseudomonadota</taxon>
        <taxon>Alphaproteobacteria</taxon>
        <taxon>Hyphomicrobiales</taxon>
        <taxon>Phyllobacteriaceae</taxon>
        <taxon>Tianweitania</taxon>
    </lineage>
</organism>
<protein>
    <submittedName>
        <fullName evidence="2">TIGR04290 family methyltransferase</fullName>
    </submittedName>
</protein>
<name>A0A8J7UJ25_9HYPH</name>
<comment type="caution">
    <text evidence="2">The sequence shown here is derived from an EMBL/GenBank/DDBJ whole genome shotgun (WGS) entry which is preliminary data.</text>
</comment>
<dbReference type="GO" id="GO:0032259">
    <property type="term" value="P:methylation"/>
    <property type="evidence" value="ECO:0007669"/>
    <property type="project" value="UniProtKB-KW"/>
</dbReference>
<dbReference type="Proteomes" id="UP000666240">
    <property type="component" value="Unassembled WGS sequence"/>
</dbReference>
<dbReference type="Pfam" id="PF08003">
    <property type="entry name" value="Methyltransf_9"/>
    <property type="match status" value="1"/>
</dbReference>
<dbReference type="NCBIfam" id="TIGR04290">
    <property type="entry name" value="meth_Rta_06860"/>
    <property type="match status" value="1"/>
</dbReference>
<evidence type="ECO:0000313" key="3">
    <source>
        <dbReference type="Proteomes" id="UP000666240"/>
    </source>
</evidence>
<reference evidence="2" key="1">
    <citation type="submission" date="2021-03" db="EMBL/GenBank/DDBJ databases">
        <title>Genome sequencing and assembly of Tianweitania sediminis.</title>
        <authorList>
            <person name="Chhetri G."/>
        </authorList>
    </citation>
    <scope>NUCLEOTIDE SEQUENCE</scope>
    <source>
        <strain evidence="2">Z8</strain>
    </source>
</reference>
<dbReference type="EMBL" id="JAGIYY010000009">
    <property type="protein sequence ID" value="MBP0440854.1"/>
    <property type="molecule type" value="Genomic_DNA"/>
</dbReference>
<dbReference type="SUPFAM" id="SSF53335">
    <property type="entry name" value="S-adenosyl-L-methionine-dependent methyltransferases"/>
    <property type="match status" value="1"/>
</dbReference>
<gene>
    <name evidence="2" type="ORF">J5Y06_19570</name>
</gene>
<accession>A0A8J7UJ25</accession>
<dbReference type="InterPro" id="IPR027554">
    <property type="entry name" value="Meth_Rta_06860"/>
</dbReference>
<dbReference type="CDD" id="cd02440">
    <property type="entry name" value="AdoMet_MTases"/>
    <property type="match status" value="1"/>
</dbReference>
<dbReference type="Gene3D" id="3.40.50.150">
    <property type="entry name" value="Vaccinia Virus protein VP39"/>
    <property type="match status" value="1"/>
</dbReference>
<keyword evidence="2" id="KW-0808">Transferase</keyword>
<dbReference type="PANTHER" id="PTHR43861">
    <property type="entry name" value="TRANS-ACONITATE 2-METHYLTRANSFERASE-RELATED"/>
    <property type="match status" value="1"/>
</dbReference>